<comment type="similarity">
    <text evidence="5">Belongs to the RNase HII family. RnhC subfamily.</text>
</comment>
<dbReference type="EMBL" id="QUSM01000002">
    <property type="protein sequence ID" value="RGD75028.1"/>
    <property type="molecule type" value="Genomic_DNA"/>
</dbReference>
<evidence type="ECO:0000256" key="1">
    <source>
        <dbReference type="ARBA" id="ARBA00000077"/>
    </source>
</evidence>
<comment type="caution">
    <text evidence="15">The sequence shown here is derived from an EMBL/GenBank/DDBJ whole genome shotgun (WGS) entry which is preliminary data.</text>
</comment>
<dbReference type="AlphaFoldDB" id="A0A3E3E273"/>
<evidence type="ECO:0000256" key="2">
    <source>
        <dbReference type="ARBA" id="ARBA00001946"/>
    </source>
</evidence>
<comment type="catalytic activity">
    <reaction evidence="1 12 13">
        <text>Endonucleolytic cleavage to 5'-phosphomonoester.</text>
        <dbReference type="EC" id="3.1.26.4"/>
    </reaction>
</comment>
<evidence type="ECO:0000256" key="3">
    <source>
        <dbReference type="ARBA" id="ARBA00004065"/>
    </source>
</evidence>
<evidence type="ECO:0000256" key="12">
    <source>
        <dbReference type="PROSITE-ProRule" id="PRU01319"/>
    </source>
</evidence>
<keyword evidence="8 12" id="KW-0479">Metal-binding</keyword>
<dbReference type="PANTHER" id="PTHR10954:SF23">
    <property type="entry name" value="RIBONUCLEASE"/>
    <property type="match status" value="1"/>
</dbReference>
<proteinExistence type="inferred from homology"/>
<dbReference type="Proteomes" id="UP000261212">
    <property type="component" value="Unassembled WGS sequence"/>
</dbReference>
<name>A0A3E3E273_9FIRM</name>
<evidence type="ECO:0000313" key="15">
    <source>
        <dbReference type="EMBL" id="RGD75028.1"/>
    </source>
</evidence>
<evidence type="ECO:0000256" key="9">
    <source>
        <dbReference type="ARBA" id="ARBA00022759"/>
    </source>
</evidence>
<dbReference type="EC" id="3.1.26.4" evidence="13"/>
<dbReference type="GO" id="GO:0046872">
    <property type="term" value="F:metal ion binding"/>
    <property type="evidence" value="ECO:0007669"/>
    <property type="project" value="UniProtKB-KW"/>
</dbReference>
<keyword evidence="10 12" id="KW-0378">Hydrolase</keyword>
<dbReference type="Pfam" id="PF01351">
    <property type="entry name" value="RNase_HII"/>
    <property type="match status" value="1"/>
</dbReference>
<dbReference type="PANTHER" id="PTHR10954">
    <property type="entry name" value="RIBONUCLEASE H2 SUBUNIT A"/>
    <property type="match status" value="1"/>
</dbReference>
<feature type="binding site" evidence="12">
    <location>
        <position position="207"/>
    </location>
    <ligand>
        <name>a divalent metal cation</name>
        <dbReference type="ChEBI" id="CHEBI:60240"/>
    </ligand>
</feature>
<dbReference type="InterPro" id="IPR024567">
    <property type="entry name" value="RNase_HII/HIII_dom"/>
</dbReference>
<keyword evidence="6" id="KW-0963">Cytoplasm</keyword>
<dbReference type="InterPro" id="IPR004641">
    <property type="entry name" value="RNase_HIII"/>
</dbReference>
<evidence type="ECO:0000256" key="8">
    <source>
        <dbReference type="ARBA" id="ARBA00022723"/>
    </source>
</evidence>
<dbReference type="SUPFAM" id="SSF53098">
    <property type="entry name" value="Ribonuclease H-like"/>
    <property type="match status" value="1"/>
</dbReference>
<gene>
    <name evidence="15" type="primary">rnhC</name>
    <name evidence="15" type="ORF">DW687_01520</name>
</gene>
<dbReference type="RefSeq" id="WP_117531138.1">
    <property type="nucleotide sequence ID" value="NZ_CAUFKS010000056.1"/>
</dbReference>
<evidence type="ECO:0000256" key="11">
    <source>
        <dbReference type="ARBA" id="ARBA00022842"/>
    </source>
</evidence>
<dbReference type="InterPro" id="IPR012337">
    <property type="entry name" value="RNaseH-like_sf"/>
</dbReference>
<dbReference type="Gene3D" id="3.30.420.10">
    <property type="entry name" value="Ribonuclease H-like superfamily/Ribonuclease H"/>
    <property type="match status" value="1"/>
</dbReference>
<evidence type="ECO:0000259" key="14">
    <source>
        <dbReference type="PROSITE" id="PS51975"/>
    </source>
</evidence>
<dbReference type="InterPro" id="IPR036397">
    <property type="entry name" value="RNaseH_sf"/>
</dbReference>
<feature type="binding site" evidence="12">
    <location>
        <position position="105"/>
    </location>
    <ligand>
        <name>a divalent metal cation</name>
        <dbReference type="ChEBI" id="CHEBI:60240"/>
    </ligand>
</feature>
<accession>A0A3E3E273</accession>
<dbReference type="GO" id="GO:0043137">
    <property type="term" value="P:DNA replication, removal of RNA primer"/>
    <property type="evidence" value="ECO:0007669"/>
    <property type="project" value="TreeGrafter"/>
</dbReference>
<evidence type="ECO:0000256" key="6">
    <source>
        <dbReference type="ARBA" id="ARBA00022490"/>
    </source>
</evidence>
<dbReference type="InterPro" id="IPR001352">
    <property type="entry name" value="RNase_HII/HIII"/>
</dbReference>
<keyword evidence="9 12" id="KW-0255">Endonuclease</keyword>
<dbReference type="PROSITE" id="PS51975">
    <property type="entry name" value="RNASE_H_2"/>
    <property type="match status" value="1"/>
</dbReference>
<feature type="binding site" evidence="12">
    <location>
        <position position="104"/>
    </location>
    <ligand>
        <name>a divalent metal cation</name>
        <dbReference type="ChEBI" id="CHEBI:60240"/>
    </ligand>
</feature>
<dbReference type="CDD" id="cd06590">
    <property type="entry name" value="RNase_HII_bacteria_HIII_like"/>
    <property type="match status" value="1"/>
</dbReference>
<evidence type="ECO:0000313" key="16">
    <source>
        <dbReference type="Proteomes" id="UP000261212"/>
    </source>
</evidence>
<protein>
    <recommendedName>
        <fullName evidence="13">Ribonuclease</fullName>
        <ecNumber evidence="13">3.1.26.4</ecNumber>
    </recommendedName>
</protein>
<evidence type="ECO:0000256" key="7">
    <source>
        <dbReference type="ARBA" id="ARBA00022722"/>
    </source>
</evidence>
<evidence type="ECO:0000256" key="13">
    <source>
        <dbReference type="RuleBase" id="RU003515"/>
    </source>
</evidence>
<evidence type="ECO:0000256" key="5">
    <source>
        <dbReference type="ARBA" id="ARBA00008378"/>
    </source>
</evidence>
<comment type="subcellular location">
    <subcellularLocation>
        <location evidence="4">Cytoplasm</location>
    </subcellularLocation>
</comment>
<dbReference type="GO" id="GO:0005737">
    <property type="term" value="C:cytoplasm"/>
    <property type="evidence" value="ECO:0007669"/>
    <property type="project" value="UniProtKB-SubCell"/>
</dbReference>
<comment type="cofactor">
    <cofactor evidence="2">
        <name>Mg(2+)</name>
        <dbReference type="ChEBI" id="CHEBI:18420"/>
    </cofactor>
</comment>
<comment type="function">
    <text evidence="3 13">Endonuclease that specifically degrades the RNA of RNA-DNA hybrids.</text>
</comment>
<dbReference type="GO" id="GO:0004523">
    <property type="term" value="F:RNA-DNA hybrid ribonuclease activity"/>
    <property type="evidence" value="ECO:0007669"/>
    <property type="project" value="UniProtKB-UniRule"/>
</dbReference>
<organism evidence="15 16">
    <name type="scientific">Anaerofustis stercorihominis</name>
    <dbReference type="NCBI Taxonomy" id="214853"/>
    <lineage>
        <taxon>Bacteria</taxon>
        <taxon>Bacillati</taxon>
        <taxon>Bacillota</taxon>
        <taxon>Clostridia</taxon>
        <taxon>Eubacteriales</taxon>
        <taxon>Eubacteriaceae</taxon>
        <taxon>Anaerofustis</taxon>
    </lineage>
</organism>
<dbReference type="NCBIfam" id="TIGR00716">
    <property type="entry name" value="rnhC"/>
    <property type="match status" value="1"/>
</dbReference>
<comment type="cofactor">
    <cofactor evidence="12">
        <name>Mn(2+)</name>
        <dbReference type="ChEBI" id="CHEBI:29035"/>
    </cofactor>
    <cofactor evidence="12">
        <name>Mg(2+)</name>
        <dbReference type="ChEBI" id="CHEBI:18420"/>
    </cofactor>
    <text evidence="12">Manganese or magnesium. Binds 1 divalent metal ion per monomer in the absence of substrate. May bind a second metal ion after substrate binding.</text>
</comment>
<reference evidence="15 16" key="1">
    <citation type="submission" date="2018-08" db="EMBL/GenBank/DDBJ databases">
        <title>A genome reference for cultivated species of the human gut microbiota.</title>
        <authorList>
            <person name="Zou Y."/>
            <person name="Xue W."/>
            <person name="Luo G."/>
        </authorList>
    </citation>
    <scope>NUCLEOTIDE SEQUENCE [LARGE SCALE GENOMIC DNA]</scope>
    <source>
        <strain evidence="15 16">AM25-6</strain>
    </source>
</reference>
<dbReference type="GO" id="GO:0003723">
    <property type="term" value="F:RNA binding"/>
    <property type="evidence" value="ECO:0007669"/>
    <property type="project" value="UniProtKB-UniRule"/>
</dbReference>
<dbReference type="GO" id="GO:0006298">
    <property type="term" value="P:mismatch repair"/>
    <property type="evidence" value="ECO:0007669"/>
    <property type="project" value="TreeGrafter"/>
</dbReference>
<evidence type="ECO:0000256" key="10">
    <source>
        <dbReference type="ARBA" id="ARBA00022801"/>
    </source>
</evidence>
<dbReference type="GO" id="GO:0032299">
    <property type="term" value="C:ribonuclease H2 complex"/>
    <property type="evidence" value="ECO:0007669"/>
    <property type="project" value="TreeGrafter"/>
</dbReference>
<keyword evidence="7 12" id="KW-0540">Nuclease</keyword>
<keyword evidence="11" id="KW-0460">Magnesium</keyword>
<feature type="domain" description="RNase H type-2" evidence="14">
    <location>
        <begin position="98"/>
        <end position="304"/>
    </location>
</feature>
<evidence type="ECO:0000256" key="4">
    <source>
        <dbReference type="ARBA" id="ARBA00004496"/>
    </source>
</evidence>
<sequence length="304" mass="34559">MNKTPEDLYLRIKNANELVSYSVSDFKKIAYGLQFYIDNNIVRIYSSKKKGITLDTSQSKSDELSLILNSIYDIFQGNGLSSSDFDAEKNQLYPIMDPPLLGSDEVGKGDFYAPIIVGSVYLEKNEYDILKNLGVRDSKDLSDDRIIKLASEIKKVTNNYSILRIGQSKYNELYKKIGNINAILAWAHVTNIKNVYKKQPFKKALVDKFGREEQIRNGLKELNLEMIFKPKAEQNIAVAAASILARDALLTTIKNMNKHYDFDFPLGANSIVITKGKEFVKKFGEEELNNVCKMHFKTVQNILN</sequence>